<dbReference type="EMBL" id="RZNJ01000002">
    <property type="protein sequence ID" value="RUT32478.1"/>
    <property type="molecule type" value="Genomic_DNA"/>
</dbReference>
<evidence type="ECO:0000256" key="1">
    <source>
        <dbReference type="ARBA" id="ARBA00022679"/>
    </source>
</evidence>
<feature type="domain" description="DAGKc" evidence="5">
    <location>
        <begin position="1"/>
        <end position="131"/>
    </location>
</feature>
<dbReference type="InterPro" id="IPR050187">
    <property type="entry name" value="Lipid_Phosphate_FormReg"/>
</dbReference>
<dbReference type="PANTHER" id="PTHR12358">
    <property type="entry name" value="SPHINGOSINE KINASE"/>
    <property type="match status" value="1"/>
</dbReference>
<evidence type="ECO:0000259" key="5">
    <source>
        <dbReference type="PROSITE" id="PS50146"/>
    </source>
</evidence>
<dbReference type="OrthoDB" id="9815110at2"/>
<keyword evidence="3 6" id="KW-0418">Kinase</keyword>
<evidence type="ECO:0000256" key="3">
    <source>
        <dbReference type="ARBA" id="ARBA00022777"/>
    </source>
</evidence>
<gene>
    <name evidence="6" type="ORF">EMQ25_04790</name>
</gene>
<evidence type="ECO:0000313" key="6">
    <source>
        <dbReference type="EMBL" id="RUT32478.1"/>
    </source>
</evidence>
<dbReference type="Pfam" id="PF19279">
    <property type="entry name" value="YegS_C"/>
    <property type="match status" value="1"/>
</dbReference>
<sequence length="313" mass="33586">MSTPRYHVILNSSAGTADATGITAEALAEMFATRGMEAVIDARADHPFAERIAEALAGPAEIIVAGGGDGTITGLSNALMGTEKTLAVLPLGTVNALARDLGIPLELEAAVDLLAQGEPRRIDVGLVNGEAFLHKVVVGVIPGVAAGREHLRGRRDLGAVLGMLRYFSRRLARARRLAVAITTDSGDRRVERVQALAVANNAYDEAFGRFFSRERLDAGHLTLYVLKHLTMADVVRLTTEMFLGRWQEDEALQVEKVSGVTIESRKPSVSVMLDGEVQIMETPLVFTMRPLALSVLTPPPQDATEDLEVRAAS</sequence>
<dbReference type="SUPFAM" id="SSF111331">
    <property type="entry name" value="NAD kinase/diacylglycerol kinase-like"/>
    <property type="match status" value="1"/>
</dbReference>
<dbReference type="InterPro" id="IPR045540">
    <property type="entry name" value="YegS/DAGK_C"/>
</dbReference>
<dbReference type="Pfam" id="PF00781">
    <property type="entry name" value="DAGK_cat"/>
    <property type="match status" value="1"/>
</dbReference>
<evidence type="ECO:0000313" key="7">
    <source>
        <dbReference type="Proteomes" id="UP000281547"/>
    </source>
</evidence>
<dbReference type="AlphaFoldDB" id="A0A433XEV4"/>
<dbReference type="RefSeq" id="WP_127187435.1">
    <property type="nucleotide sequence ID" value="NZ_RZNJ01000002.1"/>
</dbReference>
<accession>A0A433XEV4</accession>
<dbReference type="Proteomes" id="UP000281547">
    <property type="component" value="Unassembled WGS sequence"/>
</dbReference>
<comment type="caution">
    <text evidence="6">The sequence shown here is derived from an EMBL/GenBank/DDBJ whole genome shotgun (WGS) entry which is preliminary data.</text>
</comment>
<keyword evidence="1" id="KW-0808">Transferase</keyword>
<dbReference type="GO" id="GO:0005886">
    <property type="term" value="C:plasma membrane"/>
    <property type="evidence" value="ECO:0007669"/>
    <property type="project" value="TreeGrafter"/>
</dbReference>
<evidence type="ECO:0000256" key="4">
    <source>
        <dbReference type="ARBA" id="ARBA00022840"/>
    </source>
</evidence>
<protein>
    <submittedName>
        <fullName evidence="6">Diacylglycerol kinase</fullName>
    </submittedName>
</protein>
<evidence type="ECO:0000256" key="2">
    <source>
        <dbReference type="ARBA" id="ARBA00022741"/>
    </source>
</evidence>
<name>A0A433XEV4_9HYPH</name>
<dbReference type="GO" id="GO:0005524">
    <property type="term" value="F:ATP binding"/>
    <property type="evidence" value="ECO:0007669"/>
    <property type="project" value="UniProtKB-KW"/>
</dbReference>
<dbReference type="Gene3D" id="2.60.200.40">
    <property type="match status" value="1"/>
</dbReference>
<dbReference type="PROSITE" id="PS50146">
    <property type="entry name" value="DAGK"/>
    <property type="match status" value="1"/>
</dbReference>
<organism evidence="6 7">
    <name type="scientific">Arsenicitalea aurantiaca</name>
    <dbReference type="NCBI Taxonomy" id="1783274"/>
    <lineage>
        <taxon>Bacteria</taxon>
        <taxon>Pseudomonadati</taxon>
        <taxon>Pseudomonadota</taxon>
        <taxon>Alphaproteobacteria</taxon>
        <taxon>Hyphomicrobiales</taxon>
        <taxon>Devosiaceae</taxon>
        <taxon>Arsenicitalea</taxon>
    </lineage>
</organism>
<keyword evidence="2" id="KW-0547">Nucleotide-binding</keyword>
<keyword evidence="4" id="KW-0067">ATP-binding</keyword>
<proteinExistence type="predicted"/>
<dbReference type="GO" id="GO:0016301">
    <property type="term" value="F:kinase activity"/>
    <property type="evidence" value="ECO:0007669"/>
    <property type="project" value="UniProtKB-KW"/>
</dbReference>
<reference evidence="6 7" key="1">
    <citation type="journal article" date="2016" name="Int. J. Syst. Evol. Microbiol.">
        <title>Arsenicitalea aurantiaca gen. nov., sp. nov., a new member of the family Hyphomicrobiaceae, isolated from high-arsenic sediment.</title>
        <authorList>
            <person name="Mu Y."/>
            <person name="Zhou L."/>
            <person name="Zeng X.C."/>
            <person name="Liu L."/>
            <person name="Pan Y."/>
            <person name="Chen X."/>
            <person name="Wang J."/>
            <person name="Li S."/>
            <person name="Li W.J."/>
            <person name="Wang Y."/>
        </authorList>
    </citation>
    <scope>NUCLEOTIDE SEQUENCE [LARGE SCALE GENOMIC DNA]</scope>
    <source>
        <strain evidence="6 7">42-50</strain>
    </source>
</reference>
<dbReference type="InterPro" id="IPR001206">
    <property type="entry name" value="Diacylglycerol_kinase_cat_dom"/>
</dbReference>
<dbReference type="InterPro" id="IPR016064">
    <property type="entry name" value="NAD/diacylglycerol_kinase_sf"/>
</dbReference>
<dbReference type="Gene3D" id="3.40.50.10330">
    <property type="entry name" value="Probable inorganic polyphosphate/atp-NAD kinase, domain 1"/>
    <property type="match status" value="1"/>
</dbReference>
<keyword evidence="7" id="KW-1185">Reference proteome</keyword>
<dbReference type="SMART" id="SM00046">
    <property type="entry name" value="DAGKc"/>
    <property type="match status" value="1"/>
</dbReference>
<dbReference type="PANTHER" id="PTHR12358:SF106">
    <property type="entry name" value="LIPID KINASE YEGS"/>
    <property type="match status" value="1"/>
</dbReference>
<dbReference type="InterPro" id="IPR017438">
    <property type="entry name" value="ATP-NAD_kinase_N"/>
</dbReference>